<dbReference type="RefSeq" id="WP_142852748.1">
    <property type="nucleotide sequence ID" value="NZ_FXWW01000001.1"/>
</dbReference>
<comment type="caution">
    <text evidence="1">The sequence shown here is derived from an EMBL/GenBank/DDBJ whole genome shotgun (WGS) entry which is preliminary data.</text>
</comment>
<accession>A0A545SVK7</accession>
<dbReference type="OrthoDB" id="7868545at2"/>
<protein>
    <submittedName>
        <fullName evidence="1">Uncharacterized protein</fullName>
    </submittedName>
</protein>
<dbReference type="EMBL" id="VICH01000004">
    <property type="protein sequence ID" value="TQV68997.1"/>
    <property type="molecule type" value="Genomic_DNA"/>
</dbReference>
<gene>
    <name evidence="1" type="ORF">FIL88_05350</name>
</gene>
<proteinExistence type="predicted"/>
<name>A0A545SVK7_9RHOB</name>
<dbReference type="AlphaFoldDB" id="A0A545SVK7"/>
<reference evidence="1 2" key="1">
    <citation type="submission" date="2019-06" db="EMBL/GenBank/DDBJ databases">
        <title>A novel species of marine bacteria.</title>
        <authorList>
            <person name="Wang Y."/>
        </authorList>
    </citation>
    <scope>NUCLEOTIDE SEQUENCE [LARGE SCALE GENOMIC DNA]</scope>
    <source>
        <strain evidence="1 2">MA1-10</strain>
    </source>
</reference>
<dbReference type="Proteomes" id="UP000315816">
    <property type="component" value="Unassembled WGS sequence"/>
</dbReference>
<keyword evidence="2" id="KW-1185">Reference proteome</keyword>
<sequence length="122" mass="13672">MTLDMIANGLSGCALVIAVYIGQWEGCMFGLVLWYNEKNQNGLVWCEDQGPLACICQKNTILEDLETLRQGQLIRCKVAKRDGIRTVLIVSEVEKDIPSEVLREILTRKRTNFGKSSLQVVA</sequence>
<organism evidence="1 2">
    <name type="scientific">Aliiroseovarius halocynthiae</name>
    <dbReference type="NCBI Taxonomy" id="985055"/>
    <lineage>
        <taxon>Bacteria</taxon>
        <taxon>Pseudomonadati</taxon>
        <taxon>Pseudomonadota</taxon>
        <taxon>Alphaproteobacteria</taxon>
        <taxon>Rhodobacterales</taxon>
        <taxon>Paracoccaceae</taxon>
        <taxon>Aliiroseovarius</taxon>
    </lineage>
</organism>
<evidence type="ECO:0000313" key="1">
    <source>
        <dbReference type="EMBL" id="TQV68997.1"/>
    </source>
</evidence>
<evidence type="ECO:0000313" key="2">
    <source>
        <dbReference type="Proteomes" id="UP000315816"/>
    </source>
</evidence>